<accession>K2ADQ6</accession>
<comment type="caution">
    <text evidence="1">The sequence shown here is derived from an EMBL/GenBank/DDBJ whole genome shotgun (WGS) entry which is preliminary data.</text>
</comment>
<dbReference type="AlphaFoldDB" id="K2ADQ6"/>
<gene>
    <name evidence="1" type="ORF">ACD_49C00062G0009</name>
</gene>
<reference evidence="1" key="1">
    <citation type="journal article" date="2012" name="Science">
        <title>Fermentation, hydrogen, and sulfur metabolism in multiple uncultivated bacterial phyla.</title>
        <authorList>
            <person name="Wrighton K.C."/>
            <person name="Thomas B.C."/>
            <person name="Sharon I."/>
            <person name="Miller C.S."/>
            <person name="Castelle C.J."/>
            <person name="VerBerkmoes N.C."/>
            <person name="Wilkins M.J."/>
            <person name="Hettich R.L."/>
            <person name="Lipton M.S."/>
            <person name="Williams K.H."/>
            <person name="Long P.E."/>
            <person name="Banfield J.F."/>
        </authorList>
    </citation>
    <scope>NUCLEOTIDE SEQUENCE [LARGE SCALE GENOMIC DNA]</scope>
</reference>
<organism evidence="1">
    <name type="scientific">uncultured bacterium</name>
    <name type="common">gcode 4</name>
    <dbReference type="NCBI Taxonomy" id="1234023"/>
    <lineage>
        <taxon>Bacteria</taxon>
        <taxon>environmental samples</taxon>
    </lineage>
</organism>
<evidence type="ECO:0000313" key="1">
    <source>
        <dbReference type="EMBL" id="EKD66145.1"/>
    </source>
</evidence>
<name>K2ADQ6_9BACT</name>
<dbReference type="EMBL" id="AMFJ01021648">
    <property type="protein sequence ID" value="EKD66145.1"/>
    <property type="molecule type" value="Genomic_DNA"/>
</dbReference>
<proteinExistence type="predicted"/>
<protein>
    <submittedName>
        <fullName evidence="1">Uncharacterized protein</fullName>
    </submittedName>
</protein>
<sequence length="646" mass="74934">MNAKKALTLGLISTLISSSYFSSYALTKDYSSYYNNSKTQKLIKLNENLEKYITSDTNKKVSSFKNVALKSGYKKEIWEITNNLKKLNSTLKYSYDYNFTNNLSLVKEQAQAYKILKSEIEAAVKKGLNPYKITSEEQNRVEQDIISVQKDIISGLKTYIDKYSDSDFKETWKASFEISSTLWKVSVNVEKYTNIFSILRGSQESDFKIKINFEWNLPGKSTYKNGKYTKWESVKVSWNISLDANIKIIDKDLYLNLRDYKISVQTSDKTMNMDSQIKSVTQTLDKYKGKSIHIELPKTNQVNQAEAIKKLKTILDILETNSLLTPFKKINNTYSLILKKDTIDKIWTEVDGSKSNISASYKEILKYSNDNSKITLFKEISEKWMKWKVSLTKQNSSYIIEWNLAKWSDVALFTIKNNYINLKTNSSSVSSSLVWENNALNLTVSQNNKQILSIKWALSLDKTDLKINYNSQDIGTIKSTKKDNNYTYEIKLNLKDIIPDNDISVNFTWEYNLETGKFDIVAPKDVIEMEDPYTAQINKARDSTRMSNIMILQSWLEMSYQDQGEYPKSLNDLSSTYILNKPKDTIDWQTINGCKFWYIYKVSSDKNGIKNQKYTLSTCFEDKENIEKKAKNDWGTDSLRWEVKSY</sequence>